<accession>A0A1N7P5P8</accession>
<sequence>MYQVNNRIPVDSQEHLESLVERFRQAPEGMKQVPGFVSFRLLKAEDETHLVAETVFNSKEDFLRWTESEHFARAHGGRKGSNPSQNTGVKGFEILIG</sequence>
<keyword evidence="2" id="KW-0503">Monooxygenase</keyword>
<dbReference type="PANTHER" id="PTHR34474:SF2">
    <property type="entry name" value="SIGNAL TRANSDUCTION PROTEIN TRAP"/>
    <property type="match status" value="1"/>
</dbReference>
<name>A0A1N7P5P8_9BACL</name>
<keyword evidence="3" id="KW-1185">Reference proteome</keyword>
<protein>
    <submittedName>
        <fullName evidence="2">Heme-degrading monooxygenase HmoA</fullName>
    </submittedName>
</protein>
<dbReference type="PROSITE" id="PS51725">
    <property type="entry name" value="ABM"/>
    <property type="match status" value="1"/>
</dbReference>
<evidence type="ECO:0000313" key="3">
    <source>
        <dbReference type="Proteomes" id="UP000186795"/>
    </source>
</evidence>
<feature type="domain" description="ABM" evidence="1">
    <location>
        <begin position="2"/>
        <end position="90"/>
    </location>
</feature>
<dbReference type="RefSeq" id="WP_076525986.1">
    <property type="nucleotide sequence ID" value="NZ_CP048103.1"/>
</dbReference>
<proteinExistence type="predicted"/>
<keyword evidence="2" id="KW-0560">Oxidoreductase</keyword>
<reference evidence="3" key="1">
    <citation type="submission" date="2017-01" db="EMBL/GenBank/DDBJ databases">
        <authorList>
            <person name="Varghese N."/>
            <person name="Submissions S."/>
        </authorList>
    </citation>
    <scope>NUCLEOTIDE SEQUENCE [LARGE SCALE GENOMIC DNA]</scope>
    <source>
        <strain evidence="3">DSM 45196</strain>
    </source>
</reference>
<dbReference type="Gene3D" id="3.30.70.100">
    <property type="match status" value="1"/>
</dbReference>
<organism evidence="2 3">
    <name type="scientific">Kroppenstedtia eburnea</name>
    <dbReference type="NCBI Taxonomy" id="714067"/>
    <lineage>
        <taxon>Bacteria</taxon>
        <taxon>Bacillati</taxon>
        <taxon>Bacillota</taxon>
        <taxon>Bacilli</taxon>
        <taxon>Bacillales</taxon>
        <taxon>Thermoactinomycetaceae</taxon>
        <taxon>Kroppenstedtia</taxon>
    </lineage>
</organism>
<dbReference type="SUPFAM" id="SSF54909">
    <property type="entry name" value="Dimeric alpha+beta barrel"/>
    <property type="match status" value="1"/>
</dbReference>
<dbReference type="EMBL" id="FTOD01000011">
    <property type="protein sequence ID" value="SIT05846.1"/>
    <property type="molecule type" value="Genomic_DNA"/>
</dbReference>
<dbReference type="InterPro" id="IPR050404">
    <property type="entry name" value="Heme-degrading_MO"/>
</dbReference>
<dbReference type="InterPro" id="IPR007138">
    <property type="entry name" value="ABM_dom"/>
</dbReference>
<evidence type="ECO:0000259" key="1">
    <source>
        <dbReference type="PROSITE" id="PS51725"/>
    </source>
</evidence>
<dbReference type="Pfam" id="PF03992">
    <property type="entry name" value="ABM"/>
    <property type="match status" value="1"/>
</dbReference>
<dbReference type="GO" id="GO:0004497">
    <property type="term" value="F:monooxygenase activity"/>
    <property type="evidence" value="ECO:0007669"/>
    <property type="project" value="UniProtKB-KW"/>
</dbReference>
<dbReference type="AlphaFoldDB" id="A0A1N7P5P8"/>
<evidence type="ECO:0000313" key="2">
    <source>
        <dbReference type="EMBL" id="SIT05846.1"/>
    </source>
</evidence>
<dbReference type="PANTHER" id="PTHR34474">
    <property type="entry name" value="SIGNAL TRANSDUCTION PROTEIN TRAP"/>
    <property type="match status" value="1"/>
</dbReference>
<dbReference type="Proteomes" id="UP000186795">
    <property type="component" value="Unassembled WGS sequence"/>
</dbReference>
<gene>
    <name evidence="2" type="ORF">SAMN05421790_11184</name>
</gene>
<dbReference type="OrthoDB" id="384737at2"/>
<dbReference type="InterPro" id="IPR011008">
    <property type="entry name" value="Dimeric_a/b-barrel"/>
</dbReference>